<evidence type="ECO:0000256" key="6">
    <source>
        <dbReference type="ARBA" id="ARBA00022801"/>
    </source>
</evidence>
<name>A0ABP8QYS7_9SPHI</name>
<evidence type="ECO:0000256" key="2">
    <source>
        <dbReference type="ARBA" id="ARBA00001947"/>
    </source>
</evidence>
<protein>
    <submittedName>
        <fullName evidence="10">Alkaline phosphatase</fullName>
    </submittedName>
</protein>
<evidence type="ECO:0000256" key="8">
    <source>
        <dbReference type="ARBA" id="ARBA00022842"/>
    </source>
</evidence>
<comment type="cofactor">
    <cofactor evidence="2">
        <name>Zn(2+)</name>
        <dbReference type="ChEBI" id="CHEBI:29105"/>
    </cofactor>
</comment>
<proteinExistence type="inferred from homology"/>
<comment type="caution">
    <text evidence="10">The sequence shown here is derived from an EMBL/GenBank/DDBJ whole genome shotgun (WGS) entry which is preliminary data.</text>
</comment>
<dbReference type="PROSITE" id="PS00123">
    <property type="entry name" value="ALKALINE_PHOSPHATASE"/>
    <property type="match status" value="1"/>
</dbReference>
<dbReference type="RefSeq" id="WP_345065357.1">
    <property type="nucleotide sequence ID" value="NZ_BAABGR010000008.1"/>
</dbReference>
<keyword evidence="8" id="KW-0460">Magnesium</keyword>
<dbReference type="PRINTS" id="PR00113">
    <property type="entry name" value="ALKPHPHTASE"/>
</dbReference>
<evidence type="ECO:0000256" key="3">
    <source>
        <dbReference type="ARBA" id="ARBA00005984"/>
    </source>
</evidence>
<evidence type="ECO:0000313" key="11">
    <source>
        <dbReference type="Proteomes" id="UP001500394"/>
    </source>
</evidence>
<keyword evidence="7" id="KW-0862">Zinc</keyword>
<evidence type="ECO:0000256" key="9">
    <source>
        <dbReference type="RuleBase" id="RU003946"/>
    </source>
</evidence>
<organism evidence="10 11">
    <name type="scientific">Sphingobacterium thermophilum</name>
    <dbReference type="NCBI Taxonomy" id="768534"/>
    <lineage>
        <taxon>Bacteria</taxon>
        <taxon>Pseudomonadati</taxon>
        <taxon>Bacteroidota</taxon>
        <taxon>Sphingobacteriia</taxon>
        <taxon>Sphingobacteriales</taxon>
        <taxon>Sphingobacteriaceae</taxon>
        <taxon>Sphingobacterium</taxon>
    </lineage>
</organism>
<dbReference type="CDD" id="cd16012">
    <property type="entry name" value="ALP"/>
    <property type="match status" value="1"/>
</dbReference>
<reference evidence="11" key="1">
    <citation type="journal article" date="2019" name="Int. J. Syst. Evol. Microbiol.">
        <title>The Global Catalogue of Microorganisms (GCM) 10K type strain sequencing project: providing services to taxonomists for standard genome sequencing and annotation.</title>
        <authorList>
            <consortium name="The Broad Institute Genomics Platform"/>
            <consortium name="The Broad Institute Genome Sequencing Center for Infectious Disease"/>
            <person name="Wu L."/>
            <person name="Ma J."/>
        </authorList>
    </citation>
    <scope>NUCLEOTIDE SEQUENCE [LARGE SCALE GENOMIC DNA]</scope>
    <source>
        <strain evidence="11">JCM 17858</strain>
    </source>
</reference>
<dbReference type="SMART" id="SM00098">
    <property type="entry name" value="alkPPc"/>
    <property type="match status" value="1"/>
</dbReference>
<evidence type="ECO:0000256" key="7">
    <source>
        <dbReference type="ARBA" id="ARBA00022833"/>
    </source>
</evidence>
<accession>A0ABP8QYS7</accession>
<comment type="similarity">
    <text evidence="3 9">Belongs to the alkaline phosphatase family.</text>
</comment>
<dbReference type="EMBL" id="BAABGR010000008">
    <property type="protein sequence ID" value="GAA4513501.1"/>
    <property type="molecule type" value="Genomic_DNA"/>
</dbReference>
<dbReference type="PANTHER" id="PTHR11596">
    <property type="entry name" value="ALKALINE PHOSPHATASE"/>
    <property type="match status" value="1"/>
</dbReference>
<gene>
    <name evidence="10" type="ORF">GCM10023173_09080</name>
</gene>
<evidence type="ECO:0000256" key="5">
    <source>
        <dbReference type="ARBA" id="ARBA00022723"/>
    </source>
</evidence>
<keyword evidence="6" id="KW-0378">Hydrolase</keyword>
<dbReference type="SUPFAM" id="SSF53649">
    <property type="entry name" value="Alkaline phosphatase-like"/>
    <property type="match status" value="1"/>
</dbReference>
<keyword evidence="5" id="KW-0479">Metal-binding</keyword>
<dbReference type="Pfam" id="PF00245">
    <property type="entry name" value="Alk_phosphatase"/>
    <property type="match status" value="2"/>
</dbReference>
<evidence type="ECO:0000256" key="1">
    <source>
        <dbReference type="ARBA" id="ARBA00001946"/>
    </source>
</evidence>
<dbReference type="InterPro" id="IPR001952">
    <property type="entry name" value="Alkaline_phosphatase"/>
</dbReference>
<comment type="cofactor">
    <cofactor evidence="1">
        <name>Mg(2+)</name>
        <dbReference type="ChEBI" id="CHEBI:18420"/>
    </cofactor>
</comment>
<keyword evidence="11" id="KW-1185">Reference proteome</keyword>
<dbReference type="Gene3D" id="3.40.720.10">
    <property type="entry name" value="Alkaline Phosphatase, subunit A"/>
    <property type="match status" value="1"/>
</dbReference>
<dbReference type="InterPro" id="IPR018299">
    <property type="entry name" value="Alkaline_phosphatase_AS"/>
</dbReference>
<dbReference type="InterPro" id="IPR017850">
    <property type="entry name" value="Alkaline_phosphatase_core_sf"/>
</dbReference>
<dbReference type="Gene3D" id="1.10.60.40">
    <property type="match status" value="1"/>
</dbReference>
<evidence type="ECO:0000256" key="4">
    <source>
        <dbReference type="ARBA" id="ARBA00022553"/>
    </source>
</evidence>
<evidence type="ECO:0000313" key="10">
    <source>
        <dbReference type="EMBL" id="GAA4513501.1"/>
    </source>
</evidence>
<keyword evidence="4" id="KW-0597">Phosphoprotein</keyword>
<sequence>MKRNTFLLTLFTILFSFSSLFAQPKYIFYLIGDGMGPNHVNLAEIFTAETQGRIGYQPLILSLFPYVGFASTNSLSHGVTDSSAGGTALAVGKKTKNGVIGMDSTATVSYKSIAYAAKEKGWKVGIATSVSVDHATPASFYANQPDRGHYYEIALQIPKSGFDFFAGSGFLKPTTTLKKEEATDVHVILEKSGYKIVKGKKAFLNKDYNNQKVVWINDDPKNTASLKFAIDQDTEDMTLEDITKGAIKHLSQNNDKGFFLMVEGGKIDWSSHSNDGGTTLHEVIDFQKTIQLAYEFYKQNPKETLIVVTADHETGGLVIGNGSSKLNTAALAHQKVSQGTLSSLIGNLRNDKPNASWDEVKQLIADNTGLFTHLKVSKGDEESLFKAYEKSFVNHVNETTKTLYANDDKLAALSIKILNKIASLSWGSTNHSAGYVPVYAIGEGAELFNNKMDNTDIPKKIAQAAQLNF</sequence>
<dbReference type="PANTHER" id="PTHR11596:SF5">
    <property type="entry name" value="ALKALINE PHOSPHATASE"/>
    <property type="match status" value="1"/>
</dbReference>
<dbReference type="Proteomes" id="UP001500394">
    <property type="component" value="Unassembled WGS sequence"/>
</dbReference>